<keyword evidence="5" id="KW-1185">Reference proteome</keyword>
<evidence type="ECO:0000256" key="2">
    <source>
        <dbReference type="ARBA" id="ARBA00022448"/>
    </source>
</evidence>
<accession>A0A0S4KTQ7</accession>
<dbReference type="CDD" id="cd13670">
    <property type="entry name" value="PBP2_TRAP_Tp0957_like"/>
    <property type="match status" value="1"/>
</dbReference>
<evidence type="ECO:0000313" key="4">
    <source>
        <dbReference type="EMBL" id="CUQ66672.1"/>
    </source>
</evidence>
<reference evidence="5" key="1">
    <citation type="submission" date="2015-09" db="EMBL/GenBank/DDBJ databases">
        <authorList>
            <person name="Daims H."/>
        </authorList>
    </citation>
    <scope>NUCLEOTIDE SEQUENCE [LARGE SCALE GENOMIC DNA]</scope>
</reference>
<gene>
    <name evidence="4" type="ORF">NITINOP_1697</name>
</gene>
<dbReference type="AlphaFoldDB" id="A0A0S4KTQ7"/>
<dbReference type="NCBIfam" id="NF037995">
    <property type="entry name" value="TRAP_S1"/>
    <property type="match status" value="1"/>
</dbReference>
<sequence length="335" mass="37564">MRHIVFAGFVVATILLGCRTALAETIKLGTLAPKNSPYYDILRDLGDSWAKISNGAVHLRIYADGVAGDDPDMVRKMRIGQLDAALVAGSGLYEIAPETKAIQLPAMFRDDDEWDFVRTRIAPKLEQIYASKGFRVLLWGDAGWVYLFTQKPVVHPDDLKPLRLFVWAGDQDNLQAWKNMGYRAVPLAVNELHSALHSGMVNAYLTTPLAALSFQWFALSKEMTDVRLVPLVGALVIAEKKWQAIPAEVRERLIEASREAGTRFLREMRKHSGEAVQVMQRHGLTVHAVPPDALAEWAKRFRANYPTIMGHNVPPELVAEVERLRDEYRASTAVR</sequence>
<dbReference type="InterPro" id="IPR038404">
    <property type="entry name" value="TRAP_DctP_sf"/>
</dbReference>
<dbReference type="Proteomes" id="UP000066284">
    <property type="component" value="Chromosome 1"/>
</dbReference>
<dbReference type="OrthoDB" id="9794826at2"/>
<keyword evidence="2" id="KW-0813">Transport</keyword>
<dbReference type="PANTHER" id="PTHR33376:SF7">
    <property type="entry name" value="C4-DICARBOXYLATE-BINDING PROTEIN DCTB"/>
    <property type="match status" value="1"/>
</dbReference>
<evidence type="ECO:0000256" key="3">
    <source>
        <dbReference type="ARBA" id="ARBA00022729"/>
    </source>
</evidence>
<evidence type="ECO:0000256" key="1">
    <source>
        <dbReference type="ARBA" id="ARBA00009023"/>
    </source>
</evidence>
<dbReference type="KEGG" id="nio:NITINOP_1697"/>
<dbReference type="GO" id="GO:0055085">
    <property type="term" value="P:transmembrane transport"/>
    <property type="evidence" value="ECO:0007669"/>
    <property type="project" value="InterPro"/>
</dbReference>
<dbReference type="PANTHER" id="PTHR33376">
    <property type="match status" value="1"/>
</dbReference>
<organism evidence="4 5">
    <name type="scientific">Candidatus Nitrospira inopinata</name>
    <dbReference type="NCBI Taxonomy" id="1715989"/>
    <lineage>
        <taxon>Bacteria</taxon>
        <taxon>Pseudomonadati</taxon>
        <taxon>Nitrospirota</taxon>
        <taxon>Nitrospiria</taxon>
        <taxon>Nitrospirales</taxon>
        <taxon>Nitrospiraceae</taxon>
        <taxon>Nitrospira</taxon>
    </lineage>
</organism>
<keyword evidence="3" id="KW-0732">Signal</keyword>
<evidence type="ECO:0000313" key="5">
    <source>
        <dbReference type="Proteomes" id="UP000066284"/>
    </source>
</evidence>
<proteinExistence type="inferred from homology"/>
<dbReference type="Pfam" id="PF03480">
    <property type="entry name" value="DctP"/>
    <property type="match status" value="1"/>
</dbReference>
<comment type="similarity">
    <text evidence="1">Belongs to the bacterial solute-binding protein 7 family.</text>
</comment>
<dbReference type="STRING" id="1715989.NITINOP_1697"/>
<protein>
    <submittedName>
        <fullName evidence="4">Putative TRAP dicarboxylate transporter-DctP subunit</fullName>
    </submittedName>
</protein>
<dbReference type="InterPro" id="IPR018389">
    <property type="entry name" value="DctP_fam"/>
</dbReference>
<dbReference type="PROSITE" id="PS51257">
    <property type="entry name" value="PROKAR_LIPOPROTEIN"/>
    <property type="match status" value="1"/>
</dbReference>
<name>A0A0S4KTQ7_9BACT</name>
<dbReference type="RefSeq" id="WP_062484655.1">
    <property type="nucleotide sequence ID" value="NZ_LN885086.1"/>
</dbReference>
<dbReference type="Gene3D" id="3.40.190.170">
    <property type="entry name" value="Bacterial extracellular solute-binding protein, family 7"/>
    <property type="match status" value="1"/>
</dbReference>
<dbReference type="EMBL" id="LN885086">
    <property type="protein sequence ID" value="CUQ66672.1"/>
    <property type="molecule type" value="Genomic_DNA"/>
</dbReference>